<name>A0A372EL35_9BURK</name>
<dbReference type="Proteomes" id="UP000261931">
    <property type="component" value="Unassembled WGS sequence"/>
</dbReference>
<evidence type="ECO:0000313" key="2">
    <source>
        <dbReference type="EMBL" id="RFP80111.1"/>
    </source>
</evidence>
<dbReference type="SUPFAM" id="SSF55469">
    <property type="entry name" value="FMN-dependent nitroreductase-like"/>
    <property type="match status" value="1"/>
</dbReference>
<dbReference type="Gene3D" id="3.40.109.10">
    <property type="entry name" value="NADH Oxidase"/>
    <property type="match status" value="1"/>
</dbReference>
<dbReference type="AlphaFoldDB" id="A0A372EL35"/>
<dbReference type="PANTHER" id="PTHR43745">
    <property type="entry name" value="NITROREDUCTASE MJ1384-RELATED"/>
    <property type="match status" value="1"/>
</dbReference>
<evidence type="ECO:0000259" key="1">
    <source>
        <dbReference type="Pfam" id="PF00881"/>
    </source>
</evidence>
<dbReference type="InterPro" id="IPR029479">
    <property type="entry name" value="Nitroreductase"/>
</dbReference>
<dbReference type="Pfam" id="PF00881">
    <property type="entry name" value="Nitroreductase"/>
    <property type="match status" value="1"/>
</dbReference>
<dbReference type="InterPro" id="IPR052544">
    <property type="entry name" value="Bacteriocin_Proc_Enz"/>
</dbReference>
<organism evidence="2 3">
    <name type="scientific">Hydrogenophaga borbori</name>
    <dbReference type="NCBI Taxonomy" id="2294117"/>
    <lineage>
        <taxon>Bacteria</taxon>
        <taxon>Pseudomonadati</taxon>
        <taxon>Pseudomonadota</taxon>
        <taxon>Betaproteobacteria</taxon>
        <taxon>Burkholderiales</taxon>
        <taxon>Comamonadaceae</taxon>
        <taxon>Hydrogenophaga</taxon>
    </lineage>
</organism>
<dbReference type="InterPro" id="IPR000415">
    <property type="entry name" value="Nitroreductase-like"/>
</dbReference>
<reference evidence="2 3" key="1">
    <citation type="submission" date="2018-08" db="EMBL/GenBank/DDBJ databases">
        <title>Hydrogenophaga sp. LA-38 isolated from sludge.</title>
        <authorList>
            <person name="Im W.-T."/>
        </authorList>
    </citation>
    <scope>NUCLEOTIDE SEQUENCE [LARGE SCALE GENOMIC DNA]</scope>
    <source>
        <strain evidence="2 3">LA-38</strain>
    </source>
</reference>
<dbReference type="PANTHER" id="PTHR43745:SF2">
    <property type="entry name" value="NITROREDUCTASE MJ1384-RELATED"/>
    <property type="match status" value="1"/>
</dbReference>
<feature type="domain" description="Nitroreductase" evidence="1">
    <location>
        <begin position="31"/>
        <end position="197"/>
    </location>
</feature>
<evidence type="ECO:0000313" key="3">
    <source>
        <dbReference type="Proteomes" id="UP000261931"/>
    </source>
</evidence>
<sequence length="204" mass="21964">MSTVQLNLDTDDAVLPPPRTEGGATLASALRLRRSTREFLPDALSLQEVSDLLWAAFGVNRPPRQGRTAPSAHDWQEIAVFAVLPEGAFRYDPQAHRLSLVKAEDLRGFTGLQAFAASAPLDLVYVADFAAMHDVRADERPFLAGADAGCIAQNVYLHCAAHGLGTVVRALIDRRRLAQALGLQPTERIALAQSVGRCATPADT</sequence>
<accession>A0A372EL35</accession>
<protein>
    <submittedName>
        <fullName evidence="2">SagB/ThcOx family dehydrogenase</fullName>
    </submittedName>
</protein>
<dbReference type="RefSeq" id="WP_116958162.1">
    <property type="nucleotide sequence ID" value="NZ_QVLS01000003.1"/>
</dbReference>
<keyword evidence="3" id="KW-1185">Reference proteome</keyword>
<gene>
    <name evidence="2" type="ORF">DY262_06595</name>
</gene>
<dbReference type="CDD" id="cd02142">
    <property type="entry name" value="McbC_SagB-like_oxidoreductase"/>
    <property type="match status" value="1"/>
</dbReference>
<proteinExistence type="predicted"/>
<dbReference type="GO" id="GO:0016491">
    <property type="term" value="F:oxidoreductase activity"/>
    <property type="evidence" value="ECO:0007669"/>
    <property type="project" value="InterPro"/>
</dbReference>
<dbReference type="EMBL" id="QVLS01000003">
    <property type="protein sequence ID" value="RFP80111.1"/>
    <property type="molecule type" value="Genomic_DNA"/>
</dbReference>
<comment type="caution">
    <text evidence="2">The sequence shown here is derived from an EMBL/GenBank/DDBJ whole genome shotgun (WGS) entry which is preliminary data.</text>
</comment>